<dbReference type="Gene3D" id="3.40.50.300">
    <property type="entry name" value="P-loop containing nucleotide triphosphate hydrolases"/>
    <property type="match status" value="1"/>
</dbReference>
<dbReference type="CDD" id="cd03220">
    <property type="entry name" value="ABC_KpsT_Wzt"/>
    <property type="match status" value="1"/>
</dbReference>
<dbReference type="InterPro" id="IPR050683">
    <property type="entry name" value="Bact_Polysacc_Export_ATP-bd"/>
</dbReference>
<dbReference type="InterPro" id="IPR017871">
    <property type="entry name" value="ABC_transporter-like_CS"/>
</dbReference>
<dbReference type="Pfam" id="PF00005">
    <property type="entry name" value="ABC_tran"/>
    <property type="match status" value="1"/>
</dbReference>
<feature type="domain" description="ABC transporter" evidence="5">
    <location>
        <begin position="25"/>
        <end position="243"/>
    </location>
</feature>
<dbReference type="GO" id="GO:0005524">
    <property type="term" value="F:ATP binding"/>
    <property type="evidence" value="ECO:0007669"/>
    <property type="project" value="UniProtKB-KW"/>
</dbReference>
<evidence type="ECO:0000256" key="3">
    <source>
        <dbReference type="ARBA" id="ARBA00022741"/>
    </source>
</evidence>
<dbReference type="PROSITE" id="PS50893">
    <property type="entry name" value="ABC_TRANSPORTER_2"/>
    <property type="match status" value="1"/>
</dbReference>
<dbReference type="InterPro" id="IPR027417">
    <property type="entry name" value="P-loop_NTPase"/>
</dbReference>
<dbReference type="InterPro" id="IPR015860">
    <property type="entry name" value="ABC_transpr_TagH-like"/>
</dbReference>
<reference evidence="6" key="1">
    <citation type="submission" date="2024-07" db="EMBL/GenBank/DDBJ databases">
        <authorList>
            <person name="Li X.-J."/>
            <person name="Wang X."/>
        </authorList>
    </citation>
    <scope>NUCLEOTIDE SEQUENCE</scope>
    <source>
        <strain evidence="6">HSP-342</strain>
    </source>
</reference>
<dbReference type="SMART" id="SM00382">
    <property type="entry name" value="AAA"/>
    <property type="match status" value="1"/>
</dbReference>
<evidence type="ECO:0000259" key="5">
    <source>
        <dbReference type="PROSITE" id="PS50893"/>
    </source>
</evidence>
<sequence length="243" mass="27660">MEENIIKINKVSMSFKLTRDKIFSLKEYVIKFLKQELEYEEFKALTDISFELKKGEILGIIGFNGSGKSTMLKIISGIMKPTKGSVEVNGNISPLIELGSGFDMELTARENIFLNGYILGYSKKFLRKHFDEIIEFSELGEFIDIPVKNFSSGMIARLGFAIATTVNPEILIVDEILSVGDFKFQKKSEDRIKEMIKNGVTVIIVSHSIEQIEELCTKVLWLDKGRVKDYGETNRICKEYKNS</sequence>
<protein>
    <submittedName>
        <fullName evidence="6">ABC transporter ATP-binding protein</fullName>
    </submittedName>
</protein>
<dbReference type="AlphaFoldDB" id="A0AB39VBA9"/>
<organism evidence="6">
    <name type="scientific">Leptotrichia mesophila</name>
    <dbReference type="NCBI Taxonomy" id="3239303"/>
    <lineage>
        <taxon>Bacteria</taxon>
        <taxon>Fusobacteriati</taxon>
        <taxon>Fusobacteriota</taxon>
        <taxon>Fusobacteriia</taxon>
        <taxon>Fusobacteriales</taxon>
        <taxon>Leptotrichiaceae</taxon>
        <taxon>Leptotrichia</taxon>
    </lineage>
</organism>
<dbReference type="PROSITE" id="PS00211">
    <property type="entry name" value="ABC_TRANSPORTER_1"/>
    <property type="match status" value="1"/>
</dbReference>
<dbReference type="GO" id="GO:0016020">
    <property type="term" value="C:membrane"/>
    <property type="evidence" value="ECO:0007669"/>
    <property type="project" value="InterPro"/>
</dbReference>
<accession>A0AB39VBA9</accession>
<dbReference type="RefSeq" id="WP_021743342.1">
    <property type="nucleotide sequence ID" value="NZ_CP165646.1"/>
</dbReference>
<dbReference type="SUPFAM" id="SSF52540">
    <property type="entry name" value="P-loop containing nucleoside triphosphate hydrolases"/>
    <property type="match status" value="1"/>
</dbReference>
<keyword evidence="3" id="KW-0547">Nucleotide-binding</keyword>
<dbReference type="PANTHER" id="PTHR46743">
    <property type="entry name" value="TEICHOIC ACIDS EXPORT ATP-BINDING PROTEIN TAGH"/>
    <property type="match status" value="1"/>
</dbReference>
<dbReference type="EMBL" id="CP165646">
    <property type="protein sequence ID" value="XDU64666.1"/>
    <property type="molecule type" value="Genomic_DNA"/>
</dbReference>
<proteinExistence type="inferred from homology"/>
<name>A0AB39VBA9_9FUSO</name>
<dbReference type="InterPro" id="IPR003439">
    <property type="entry name" value="ABC_transporter-like_ATP-bd"/>
</dbReference>
<dbReference type="InterPro" id="IPR003593">
    <property type="entry name" value="AAA+_ATPase"/>
</dbReference>
<dbReference type="PANTHER" id="PTHR46743:SF2">
    <property type="entry name" value="TEICHOIC ACIDS EXPORT ATP-BINDING PROTEIN TAGH"/>
    <property type="match status" value="1"/>
</dbReference>
<evidence type="ECO:0000256" key="4">
    <source>
        <dbReference type="ARBA" id="ARBA00022840"/>
    </source>
</evidence>
<dbReference type="GO" id="GO:0140359">
    <property type="term" value="F:ABC-type transporter activity"/>
    <property type="evidence" value="ECO:0007669"/>
    <property type="project" value="InterPro"/>
</dbReference>
<dbReference type="GO" id="GO:0016887">
    <property type="term" value="F:ATP hydrolysis activity"/>
    <property type="evidence" value="ECO:0007669"/>
    <property type="project" value="InterPro"/>
</dbReference>
<comment type="similarity">
    <text evidence="1">Belongs to the ABC transporter superfamily.</text>
</comment>
<evidence type="ECO:0000256" key="2">
    <source>
        <dbReference type="ARBA" id="ARBA00022448"/>
    </source>
</evidence>
<gene>
    <name evidence="6" type="ORF">AB8B23_00295</name>
</gene>
<evidence type="ECO:0000256" key="1">
    <source>
        <dbReference type="ARBA" id="ARBA00005417"/>
    </source>
</evidence>
<keyword evidence="2" id="KW-0813">Transport</keyword>
<evidence type="ECO:0000313" key="6">
    <source>
        <dbReference type="EMBL" id="XDU64666.1"/>
    </source>
</evidence>
<dbReference type="KEGG" id="lmes:AB8B23_00295"/>
<keyword evidence="4 6" id="KW-0067">ATP-binding</keyword>